<keyword evidence="2" id="KW-1185">Reference proteome</keyword>
<sequence length="91" mass="9754">EQLSISKPVAIIGAAKSEDGLVVIQCNSSTVVSFSAGSGNPLGHVTLKLVPHFMYMEEEPDPLCQKCFISDSENVGIFITDDAQGYYEGND</sequence>
<feature type="non-terminal residue" evidence="1">
    <location>
        <position position="91"/>
    </location>
</feature>
<dbReference type="EMBL" id="CALNXJ010000052">
    <property type="protein sequence ID" value="CAH3153070.1"/>
    <property type="molecule type" value="Genomic_DNA"/>
</dbReference>
<accession>A0AAU9XNC1</accession>
<evidence type="ECO:0000313" key="2">
    <source>
        <dbReference type="Proteomes" id="UP001159428"/>
    </source>
</evidence>
<comment type="caution">
    <text evidence="1">The sequence shown here is derived from an EMBL/GenBank/DDBJ whole genome shotgun (WGS) entry which is preliminary data.</text>
</comment>
<gene>
    <name evidence="1" type="ORF">PMEA_00026956</name>
</gene>
<organism evidence="1 2">
    <name type="scientific">Pocillopora meandrina</name>
    <dbReference type="NCBI Taxonomy" id="46732"/>
    <lineage>
        <taxon>Eukaryota</taxon>
        <taxon>Metazoa</taxon>
        <taxon>Cnidaria</taxon>
        <taxon>Anthozoa</taxon>
        <taxon>Hexacorallia</taxon>
        <taxon>Scleractinia</taxon>
        <taxon>Astrocoeniina</taxon>
        <taxon>Pocilloporidae</taxon>
        <taxon>Pocillopora</taxon>
    </lineage>
</organism>
<dbReference type="AlphaFoldDB" id="A0AAU9XNC1"/>
<proteinExistence type="predicted"/>
<feature type="non-terminal residue" evidence="1">
    <location>
        <position position="1"/>
    </location>
</feature>
<name>A0AAU9XNC1_9CNID</name>
<dbReference type="Proteomes" id="UP001159428">
    <property type="component" value="Unassembled WGS sequence"/>
</dbReference>
<evidence type="ECO:0000313" key="1">
    <source>
        <dbReference type="EMBL" id="CAH3153070.1"/>
    </source>
</evidence>
<protein>
    <submittedName>
        <fullName evidence="1">Uncharacterized protein</fullName>
    </submittedName>
</protein>
<reference evidence="1 2" key="1">
    <citation type="submission" date="2022-05" db="EMBL/GenBank/DDBJ databases">
        <authorList>
            <consortium name="Genoscope - CEA"/>
            <person name="William W."/>
        </authorList>
    </citation>
    <scope>NUCLEOTIDE SEQUENCE [LARGE SCALE GENOMIC DNA]</scope>
</reference>